<evidence type="ECO:0000259" key="8">
    <source>
        <dbReference type="PROSITE" id="PS50106"/>
    </source>
</evidence>
<evidence type="ECO:0000256" key="4">
    <source>
        <dbReference type="ARBA" id="ARBA00022825"/>
    </source>
</evidence>
<name>A0A5C6APR6_9BACT</name>
<keyword evidence="7" id="KW-0732">Signal</keyword>
<feature type="domain" description="PDZ" evidence="8">
    <location>
        <begin position="247"/>
        <end position="314"/>
    </location>
</feature>
<organism evidence="9 10">
    <name type="scientific">Botrimarina colliarenosi</name>
    <dbReference type="NCBI Taxonomy" id="2528001"/>
    <lineage>
        <taxon>Bacteria</taxon>
        <taxon>Pseudomonadati</taxon>
        <taxon>Planctomycetota</taxon>
        <taxon>Planctomycetia</taxon>
        <taxon>Pirellulales</taxon>
        <taxon>Lacipirellulaceae</taxon>
        <taxon>Botrimarina</taxon>
    </lineage>
</organism>
<dbReference type="GO" id="GO:0004175">
    <property type="term" value="F:endopeptidase activity"/>
    <property type="evidence" value="ECO:0007669"/>
    <property type="project" value="TreeGrafter"/>
</dbReference>
<dbReference type="GO" id="GO:0006508">
    <property type="term" value="P:proteolysis"/>
    <property type="evidence" value="ECO:0007669"/>
    <property type="project" value="UniProtKB-KW"/>
</dbReference>
<comment type="caution">
    <text evidence="9">The sequence shown here is derived from an EMBL/GenBank/DDBJ whole genome shotgun (WGS) entry which is preliminary data.</text>
</comment>
<dbReference type="AlphaFoldDB" id="A0A5C6APR6"/>
<dbReference type="GO" id="GO:0030288">
    <property type="term" value="C:outer membrane-bounded periplasmic space"/>
    <property type="evidence" value="ECO:0007669"/>
    <property type="project" value="TreeGrafter"/>
</dbReference>
<dbReference type="CDD" id="cd06782">
    <property type="entry name" value="cpPDZ_CPP-like"/>
    <property type="match status" value="1"/>
</dbReference>
<sequence length="595" mass="63400" precursor="true">MSQLLDASPCRCALFAALLSLAPMGAFAEPAVALPAAKASESVAIPADALPAQADAAIEKGLEFESLGRWSDAVAHYERALRETPGERRLEWRFDVARLHSCLERRYSDASFIETLGSVDARAALELHSELLSKIESHYVVTPPWTKLTRRGAHAMLVATRDPAFQSQHGIRPTDARIEALRQELNDRLLAIGEVRNAREALRIASDLSALGENRIGAPAAAWTMEFVSAAAGGLDNYSAFLTPGQLRDVYSQIEGNFVGLGVELKADSGALLIVRVIPGSPAERASLHAGDRITAVDGQQTAALTTDEAAALLTGEEGSFAFVTVASPNAPATGSDDLAYLAAKPATDAPLNSQSRTVRVRREHVEVPSIEEPGIFDADYGVAYMRIPVFQKSTSRDVESALWDLHRQGMRTLVIDLRGNPGGLLTSAVELADKFVAQGNIVSTRGRSDGEDFDYRAHQAGTWRVPLVVLIDGDSASASEIFAAAIHDNRRGTIVGVRSFGKGSVQGIFPMTHSGAGIRLTTAKFYSPLGKAISDVGVSPDVTVTIAADDARAVRRTTGYRGEAGGNRGEAGAEPADTALARAIEVARQQMAMR</sequence>
<accession>A0A5C6APR6</accession>
<dbReference type="InterPro" id="IPR029045">
    <property type="entry name" value="ClpP/crotonase-like_dom_sf"/>
</dbReference>
<reference evidence="9 10" key="1">
    <citation type="submission" date="2019-02" db="EMBL/GenBank/DDBJ databases">
        <title>Deep-cultivation of Planctomycetes and their phenomic and genomic characterization uncovers novel biology.</title>
        <authorList>
            <person name="Wiegand S."/>
            <person name="Jogler M."/>
            <person name="Boedeker C."/>
            <person name="Pinto D."/>
            <person name="Vollmers J."/>
            <person name="Rivas-Marin E."/>
            <person name="Kohn T."/>
            <person name="Peeters S.H."/>
            <person name="Heuer A."/>
            <person name="Rast P."/>
            <person name="Oberbeckmann S."/>
            <person name="Bunk B."/>
            <person name="Jeske O."/>
            <person name="Meyerdierks A."/>
            <person name="Storesund J.E."/>
            <person name="Kallscheuer N."/>
            <person name="Luecker S."/>
            <person name="Lage O.M."/>
            <person name="Pohl T."/>
            <person name="Merkel B.J."/>
            <person name="Hornburger P."/>
            <person name="Mueller R.-W."/>
            <person name="Bruemmer F."/>
            <person name="Labrenz M."/>
            <person name="Spormann A.M."/>
            <person name="Op Den Camp H."/>
            <person name="Overmann J."/>
            <person name="Amann R."/>
            <person name="Jetten M.S.M."/>
            <person name="Mascher T."/>
            <person name="Medema M.H."/>
            <person name="Devos D.P."/>
            <person name="Kaster A.-K."/>
            <person name="Ovreas L."/>
            <person name="Rohde M."/>
            <person name="Galperin M.Y."/>
            <person name="Jogler C."/>
        </authorList>
    </citation>
    <scope>NUCLEOTIDE SEQUENCE [LARGE SCALE GENOMIC DNA]</scope>
    <source>
        <strain evidence="9 10">Pla108</strain>
    </source>
</reference>
<keyword evidence="10" id="KW-1185">Reference proteome</keyword>
<evidence type="ECO:0000256" key="1">
    <source>
        <dbReference type="ARBA" id="ARBA00009179"/>
    </source>
</evidence>
<dbReference type="InterPro" id="IPR005151">
    <property type="entry name" value="Tail-specific_protease"/>
</dbReference>
<keyword evidence="4 6" id="KW-0720">Serine protease</keyword>
<dbReference type="SUPFAM" id="SSF50156">
    <property type="entry name" value="PDZ domain-like"/>
    <property type="match status" value="1"/>
</dbReference>
<dbReference type="SMART" id="SM00245">
    <property type="entry name" value="TSPc"/>
    <property type="match status" value="1"/>
</dbReference>
<keyword evidence="5" id="KW-0802">TPR repeat</keyword>
<dbReference type="PROSITE" id="PS50106">
    <property type="entry name" value="PDZ"/>
    <property type="match status" value="1"/>
</dbReference>
<proteinExistence type="inferred from homology"/>
<dbReference type="Gene3D" id="3.90.226.10">
    <property type="entry name" value="2-enoyl-CoA Hydratase, Chain A, domain 1"/>
    <property type="match status" value="1"/>
</dbReference>
<dbReference type="Pfam" id="PF03572">
    <property type="entry name" value="Peptidase_S41"/>
    <property type="match status" value="1"/>
</dbReference>
<evidence type="ECO:0000256" key="6">
    <source>
        <dbReference type="RuleBase" id="RU004404"/>
    </source>
</evidence>
<dbReference type="RefSeq" id="WP_146443821.1">
    <property type="nucleotide sequence ID" value="NZ_SJPR01000001.1"/>
</dbReference>
<dbReference type="InterPro" id="IPR041489">
    <property type="entry name" value="PDZ_6"/>
</dbReference>
<evidence type="ECO:0000256" key="5">
    <source>
        <dbReference type="PROSITE-ProRule" id="PRU00339"/>
    </source>
</evidence>
<keyword evidence="3 6" id="KW-0378">Hydrolase</keyword>
<feature type="chain" id="PRO_5023033060" evidence="7">
    <location>
        <begin position="29"/>
        <end position="595"/>
    </location>
</feature>
<dbReference type="PROSITE" id="PS50005">
    <property type="entry name" value="TPR"/>
    <property type="match status" value="1"/>
</dbReference>
<comment type="similarity">
    <text evidence="1 6">Belongs to the peptidase S41A family.</text>
</comment>
<dbReference type="NCBIfam" id="TIGR00225">
    <property type="entry name" value="prc"/>
    <property type="match status" value="1"/>
</dbReference>
<dbReference type="EMBL" id="SJPR01000001">
    <property type="protein sequence ID" value="TWU00184.1"/>
    <property type="molecule type" value="Genomic_DNA"/>
</dbReference>
<protein>
    <submittedName>
        <fullName evidence="9">Putative CtpA-like serine protease</fullName>
        <ecNumber evidence="9">3.4.21.-</ecNumber>
    </submittedName>
</protein>
<dbReference type="PANTHER" id="PTHR32060">
    <property type="entry name" value="TAIL-SPECIFIC PROTEASE"/>
    <property type="match status" value="1"/>
</dbReference>
<dbReference type="InterPro" id="IPR001478">
    <property type="entry name" value="PDZ"/>
</dbReference>
<dbReference type="OrthoDB" id="9812068at2"/>
<dbReference type="Gene3D" id="3.30.750.44">
    <property type="match status" value="1"/>
</dbReference>
<dbReference type="InterPro" id="IPR004447">
    <property type="entry name" value="Peptidase_S41A"/>
</dbReference>
<dbReference type="SMART" id="SM00228">
    <property type="entry name" value="PDZ"/>
    <property type="match status" value="1"/>
</dbReference>
<keyword evidence="2 6" id="KW-0645">Protease</keyword>
<evidence type="ECO:0000256" key="2">
    <source>
        <dbReference type="ARBA" id="ARBA00022670"/>
    </source>
</evidence>
<dbReference type="PANTHER" id="PTHR32060:SF30">
    <property type="entry name" value="CARBOXY-TERMINAL PROCESSING PROTEASE CTPA"/>
    <property type="match status" value="1"/>
</dbReference>
<dbReference type="EC" id="3.4.21.-" evidence="9"/>
<evidence type="ECO:0000313" key="9">
    <source>
        <dbReference type="EMBL" id="TWU00184.1"/>
    </source>
</evidence>
<dbReference type="CDD" id="cd07560">
    <property type="entry name" value="Peptidase_S41_CPP"/>
    <property type="match status" value="1"/>
</dbReference>
<evidence type="ECO:0000256" key="7">
    <source>
        <dbReference type="SAM" id="SignalP"/>
    </source>
</evidence>
<dbReference type="Pfam" id="PF17820">
    <property type="entry name" value="PDZ_6"/>
    <property type="match status" value="1"/>
</dbReference>
<dbReference type="Gene3D" id="2.30.42.10">
    <property type="match status" value="1"/>
</dbReference>
<feature type="signal peptide" evidence="7">
    <location>
        <begin position="1"/>
        <end position="28"/>
    </location>
</feature>
<gene>
    <name evidence="9" type="ORF">Pla108_11290</name>
</gene>
<dbReference type="InterPro" id="IPR036034">
    <property type="entry name" value="PDZ_sf"/>
</dbReference>
<dbReference type="InterPro" id="IPR019734">
    <property type="entry name" value="TPR_rpt"/>
</dbReference>
<dbReference type="GO" id="GO:0007165">
    <property type="term" value="P:signal transduction"/>
    <property type="evidence" value="ECO:0007669"/>
    <property type="project" value="TreeGrafter"/>
</dbReference>
<dbReference type="GO" id="GO:0008236">
    <property type="term" value="F:serine-type peptidase activity"/>
    <property type="evidence" value="ECO:0007669"/>
    <property type="project" value="UniProtKB-KW"/>
</dbReference>
<evidence type="ECO:0000256" key="3">
    <source>
        <dbReference type="ARBA" id="ARBA00022801"/>
    </source>
</evidence>
<evidence type="ECO:0000313" key="10">
    <source>
        <dbReference type="Proteomes" id="UP000317421"/>
    </source>
</evidence>
<dbReference type="Proteomes" id="UP000317421">
    <property type="component" value="Unassembled WGS sequence"/>
</dbReference>
<dbReference type="SUPFAM" id="SSF52096">
    <property type="entry name" value="ClpP/crotonase"/>
    <property type="match status" value="1"/>
</dbReference>
<feature type="repeat" description="TPR" evidence="5">
    <location>
        <begin position="54"/>
        <end position="87"/>
    </location>
</feature>